<name>A0ABW2HQW9_9ACTN</name>
<evidence type="ECO:0000313" key="1">
    <source>
        <dbReference type="EMBL" id="MFC7275515.1"/>
    </source>
</evidence>
<evidence type="ECO:0000313" key="2">
    <source>
        <dbReference type="Proteomes" id="UP001596548"/>
    </source>
</evidence>
<dbReference type="RefSeq" id="WP_378968712.1">
    <property type="nucleotide sequence ID" value="NZ_JBHTBJ010000010.1"/>
</dbReference>
<proteinExistence type="predicted"/>
<dbReference type="EMBL" id="JBHTBJ010000010">
    <property type="protein sequence ID" value="MFC7275515.1"/>
    <property type="molecule type" value="Genomic_DNA"/>
</dbReference>
<sequence length="188" mass="20090">MEIAFGVALLVLAGAVVLLFAMFGELASRVGEPEENGRWTGTRPLEEARLGAQPSRWPPELSAVGNAPQGLLLVLSPSCGSCQEVARQLVLEGGPSPARPFALAVSCSAGEVGRNFIEEQSLERYPHFIDEAGEWVRTELDVHSSPVGLFFADGRLVAAHVFGDVNALNALAESIFAQPEPKRQEVKA</sequence>
<accession>A0ABW2HQW9</accession>
<keyword evidence="2" id="KW-1185">Reference proteome</keyword>
<gene>
    <name evidence="1" type="ORF">ACFQS1_16115</name>
</gene>
<dbReference type="Proteomes" id="UP001596548">
    <property type="component" value="Unassembled WGS sequence"/>
</dbReference>
<organism evidence="1 2">
    <name type="scientific">Paractinoplanes rhizophilus</name>
    <dbReference type="NCBI Taxonomy" id="1416877"/>
    <lineage>
        <taxon>Bacteria</taxon>
        <taxon>Bacillati</taxon>
        <taxon>Actinomycetota</taxon>
        <taxon>Actinomycetes</taxon>
        <taxon>Micromonosporales</taxon>
        <taxon>Micromonosporaceae</taxon>
        <taxon>Paractinoplanes</taxon>
    </lineage>
</organism>
<evidence type="ECO:0008006" key="3">
    <source>
        <dbReference type="Google" id="ProtNLM"/>
    </source>
</evidence>
<reference evidence="2" key="1">
    <citation type="journal article" date="2019" name="Int. J. Syst. Evol. Microbiol.">
        <title>The Global Catalogue of Microorganisms (GCM) 10K type strain sequencing project: providing services to taxonomists for standard genome sequencing and annotation.</title>
        <authorList>
            <consortium name="The Broad Institute Genomics Platform"/>
            <consortium name="The Broad Institute Genome Sequencing Center for Infectious Disease"/>
            <person name="Wu L."/>
            <person name="Ma J."/>
        </authorList>
    </citation>
    <scope>NUCLEOTIDE SEQUENCE [LARGE SCALE GENOMIC DNA]</scope>
    <source>
        <strain evidence="2">XZYJT-10</strain>
    </source>
</reference>
<protein>
    <recommendedName>
        <fullName evidence="3">Thioredoxin domain-containing protein</fullName>
    </recommendedName>
</protein>
<comment type="caution">
    <text evidence="1">The sequence shown here is derived from an EMBL/GenBank/DDBJ whole genome shotgun (WGS) entry which is preliminary data.</text>
</comment>